<name>A0ABT1Z6W7_9ACTN</name>
<dbReference type="PROSITE" id="PS51677">
    <property type="entry name" value="NODB"/>
    <property type="match status" value="1"/>
</dbReference>
<dbReference type="RefSeq" id="WP_258498639.1">
    <property type="nucleotide sequence ID" value="NZ_JANSKA010000002.1"/>
</dbReference>
<gene>
    <name evidence="3" type="ORF">NVS32_03180</name>
</gene>
<dbReference type="SUPFAM" id="SSF88713">
    <property type="entry name" value="Glycoside hydrolase/deacetylase"/>
    <property type="match status" value="1"/>
</dbReference>
<accession>A0ABT1Z6W7</accession>
<dbReference type="Pfam" id="PF01522">
    <property type="entry name" value="Polysacc_deac_1"/>
    <property type="match status" value="1"/>
</dbReference>
<keyword evidence="4" id="KW-1185">Reference proteome</keyword>
<organism evidence="3 4">
    <name type="scientific">Tractidigestivibacter montrealensis</name>
    <dbReference type="NCBI Taxonomy" id="2972466"/>
    <lineage>
        <taxon>Bacteria</taxon>
        <taxon>Bacillati</taxon>
        <taxon>Actinomycetota</taxon>
        <taxon>Coriobacteriia</taxon>
        <taxon>Coriobacteriales</taxon>
        <taxon>Atopobiaceae</taxon>
        <taxon>Tractidigestivibacter</taxon>
    </lineage>
</organism>
<dbReference type="Proteomes" id="UP001204320">
    <property type="component" value="Unassembled WGS sequence"/>
</dbReference>
<dbReference type="CDD" id="cd10944">
    <property type="entry name" value="CE4_SmPgdA_like"/>
    <property type="match status" value="1"/>
</dbReference>
<dbReference type="InterPro" id="IPR050248">
    <property type="entry name" value="Polysacc_deacetylase_ArnD"/>
</dbReference>
<dbReference type="Gene3D" id="3.20.20.370">
    <property type="entry name" value="Glycoside hydrolase/deacetylase"/>
    <property type="match status" value="1"/>
</dbReference>
<dbReference type="InterPro" id="IPR011330">
    <property type="entry name" value="Glyco_hydro/deAcase_b/a-brl"/>
</dbReference>
<dbReference type="EMBL" id="JANSKA010000002">
    <property type="protein sequence ID" value="MCR9035948.1"/>
    <property type="molecule type" value="Genomic_DNA"/>
</dbReference>
<evidence type="ECO:0000313" key="3">
    <source>
        <dbReference type="EMBL" id="MCR9035948.1"/>
    </source>
</evidence>
<dbReference type="PANTHER" id="PTHR10587:SF125">
    <property type="entry name" value="POLYSACCHARIDE DEACETYLASE YHEN-RELATED"/>
    <property type="match status" value="1"/>
</dbReference>
<protein>
    <submittedName>
        <fullName evidence="3">Polysaccharide deacetylase</fullName>
    </submittedName>
</protein>
<proteinExistence type="predicted"/>
<feature type="region of interest" description="Disordered" evidence="1">
    <location>
        <begin position="1"/>
        <end position="21"/>
    </location>
</feature>
<dbReference type="PANTHER" id="PTHR10587">
    <property type="entry name" value="GLYCOSYL TRANSFERASE-RELATED"/>
    <property type="match status" value="1"/>
</dbReference>
<evidence type="ECO:0000256" key="1">
    <source>
        <dbReference type="SAM" id="MobiDB-lite"/>
    </source>
</evidence>
<reference evidence="3 4" key="1">
    <citation type="submission" date="2022-08" db="EMBL/GenBank/DDBJ databases">
        <title>Tractidigestivibacter montrealensis type strain KD21.</title>
        <authorList>
            <person name="Diop K."/>
            <person name="Richard C."/>
            <person name="Routy B."/>
        </authorList>
    </citation>
    <scope>NUCLEOTIDE SEQUENCE [LARGE SCALE GENOMIC DNA]</scope>
    <source>
        <strain evidence="3 4">KD21</strain>
    </source>
</reference>
<sequence>MGNDNAAKTPGAPDAPNDPRAAQLAVDPNAQTEWNYKNNGEKIVYLTFDDGPSKNTQRVLDILDQYGAKATFFVVGHDPDHYDMIKKAYDDGNTIGLHSFTHDYAQVYSSEDAYFDDLDQIAQVVSDQIGYVPYLVRFPGGSSNTISEKYCSGIMDVLVNDVPARGYQYYDWNASSGDGATCSTDQVIQNSCAYDNYPNIILLCHDAATKDTTVEALPKIIEHYQALGYQFQAIDRTTMVPHHKVAN</sequence>
<dbReference type="InterPro" id="IPR002509">
    <property type="entry name" value="NODB_dom"/>
</dbReference>
<comment type="caution">
    <text evidence="3">The sequence shown here is derived from an EMBL/GenBank/DDBJ whole genome shotgun (WGS) entry which is preliminary data.</text>
</comment>
<evidence type="ECO:0000259" key="2">
    <source>
        <dbReference type="PROSITE" id="PS51677"/>
    </source>
</evidence>
<feature type="domain" description="NodB homology" evidence="2">
    <location>
        <begin position="42"/>
        <end position="232"/>
    </location>
</feature>
<evidence type="ECO:0000313" key="4">
    <source>
        <dbReference type="Proteomes" id="UP001204320"/>
    </source>
</evidence>